<dbReference type="InParanoid" id="B4LU52"/>
<dbReference type="HOGENOM" id="CLU_007873_3_0_1"/>
<dbReference type="InterPro" id="IPR035683">
    <property type="entry name" value="SMO_7TM"/>
</dbReference>
<feature type="compositionally biased region" description="Basic residues" evidence="18">
    <location>
        <begin position="707"/>
        <end position="717"/>
    </location>
</feature>
<evidence type="ECO:0000256" key="15">
    <source>
        <dbReference type="ARBA" id="ARBA00023273"/>
    </source>
</evidence>
<dbReference type="PROSITE" id="PS50038">
    <property type="entry name" value="FZ"/>
    <property type="match status" value="1"/>
</dbReference>
<feature type="transmembrane region" description="Helical" evidence="19">
    <location>
        <begin position="290"/>
        <end position="307"/>
    </location>
</feature>
<evidence type="ECO:0000256" key="3">
    <source>
        <dbReference type="ARBA" id="ARBA00008077"/>
    </source>
</evidence>
<evidence type="ECO:0000256" key="18">
    <source>
        <dbReference type="SAM" id="MobiDB-lite"/>
    </source>
</evidence>
<evidence type="ECO:0000259" key="21">
    <source>
        <dbReference type="PROSITE" id="PS50038"/>
    </source>
</evidence>
<evidence type="ECO:0000256" key="5">
    <source>
        <dbReference type="ARBA" id="ARBA00022475"/>
    </source>
</evidence>
<keyword evidence="14" id="KW-0807">Transducer</keyword>
<dbReference type="GO" id="GO:0071679">
    <property type="term" value="P:commissural neuron axon guidance"/>
    <property type="evidence" value="ECO:0007669"/>
    <property type="project" value="TreeGrafter"/>
</dbReference>
<evidence type="ECO:0000256" key="19">
    <source>
        <dbReference type="SAM" id="Phobius"/>
    </source>
</evidence>
<dbReference type="InterPro" id="IPR017981">
    <property type="entry name" value="GPCR_2-like_7TM"/>
</dbReference>
<feature type="region of interest" description="Disordered" evidence="18">
    <location>
        <begin position="653"/>
        <end position="675"/>
    </location>
</feature>
<feature type="domain" description="G-protein coupled receptors family 2 profile 2" evidence="22">
    <location>
        <begin position="255"/>
        <end position="519"/>
    </location>
</feature>
<keyword evidence="6 19" id="KW-0812">Transmembrane</keyword>
<feature type="transmembrane region" description="Helical" evidence="19">
    <location>
        <begin position="339"/>
        <end position="361"/>
    </location>
</feature>
<dbReference type="FunFam" id="1.20.1070.10:FF:000068">
    <property type="entry name" value="Smoothened, frizzled class receptor"/>
    <property type="match status" value="1"/>
</dbReference>
<dbReference type="GO" id="GO:0007224">
    <property type="term" value="P:smoothened signaling pathway"/>
    <property type="evidence" value="ECO:0007669"/>
    <property type="project" value="TreeGrafter"/>
</dbReference>
<evidence type="ECO:0000313" key="23">
    <source>
        <dbReference type="EMBL" id="EDW64039.2"/>
    </source>
</evidence>
<dbReference type="GO" id="GO:0005929">
    <property type="term" value="C:cilium"/>
    <property type="evidence" value="ECO:0007669"/>
    <property type="project" value="UniProtKB-SubCell"/>
</dbReference>
<evidence type="ECO:0000256" key="7">
    <source>
        <dbReference type="ARBA" id="ARBA00022729"/>
    </source>
</evidence>
<dbReference type="InterPro" id="IPR000539">
    <property type="entry name" value="Frizzled/Smoothened_7TM"/>
</dbReference>
<keyword evidence="12" id="KW-0675">Receptor</keyword>
<feature type="domain" description="FZ" evidence="21">
    <location>
        <begin position="84"/>
        <end position="205"/>
    </location>
</feature>
<dbReference type="STRING" id="7244.B4LU52"/>
<keyword evidence="5" id="KW-1003">Cell membrane</keyword>
<dbReference type="PANTHER" id="PTHR11309:SF35">
    <property type="entry name" value="PROTEIN SMOOTHENED"/>
    <property type="match status" value="1"/>
</dbReference>
<dbReference type="Proteomes" id="UP000008792">
    <property type="component" value="Unassembled WGS sequence"/>
</dbReference>
<dbReference type="Gene3D" id="1.10.2000.10">
    <property type="entry name" value="Frizzled cysteine-rich domain"/>
    <property type="match status" value="1"/>
</dbReference>
<dbReference type="GO" id="GO:0004930">
    <property type="term" value="F:G protein-coupled receptor activity"/>
    <property type="evidence" value="ECO:0007669"/>
    <property type="project" value="UniProtKB-KW"/>
</dbReference>
<evidence type="ECO:0000256" key="20">
    <source>
        <dbReference type="SAM" id="SignalP"/>
    </source>
</evidence>
<feature type="region of interest" description="Disordered" evidence="18">
    <location>
        <begin position="847"/>
        <end position="870"/>
    </location>
</feature>
<dbReference type="GO" id="GO:0030425">
    <property type="term" value="C:dendrite"/>
    <property type="evidence" value="ECO:0007669"/>
    <property type="project" value="TreeGrafter"/>
</dbReference>
<keyword evidence="8 19" id="KW-1133">Transmembrane helix</keyword>
<evidence type="ECO:0000256" key="11">
    <source>
        <dbReference type="ARBA" id="ARBA00023157"/>
    </source>
</evidence>
<dbReference type="Pfam" id="PF01392">
    <property type="entry name" value="Fz"/>
    <property type="match status" value="1"/>
</dbReference>
<evidence type="ECO:0000256" key="2">
    <source>
        <dbReference type="ARBA" id="ARBA00004651"/>
    </source>
</evidence>
<evidence type="ECO:0000256" key="14">
    <source>
        <dbReference type="ARBA" id="ARBA00023224"/>
    </source>
</evidence>
<feature type="transmembrane region" description="Helical" evidence="19">
    <location>
        <begin position="257"/>
        <end position="278"/>
    </location>
</feature>
<dbReference type="EMBL" id="CH940649">
    <property type="protein sequence ID" value="EDW64039.2"/>
    <property type="molecule type" value="Genomic_DNA"/>
</dbReference>
<dbReference type="InterPro" id="IPR020067">
    <property type="entry name" value="Frizzled_dom"/>
</dbReference>
<evidence type="ECO:0000256" key="17">
    <source>
        <dbReference type="PROSITE-ProRule" id="PRU00090"/>
    </source>
</evidence>
<evidence type="ECO:0000256" key="12">
    <source>
        <dbReference type="ARBA" id="ARBA00023170"/>
    </source>
</evidence>
<evidence type="ECO:0000259" key="22">
    <source>
        <dbReference type="PROSITE" id="PS50261"/>
    </source>
</evidence>
<comment type="caution">
    <text evidence="17">Lacks conserved residue(s) required for the propagation of feature annotation.</text>
</comment>
<dbReference type="CDD" id="cd15030">
    <property type="entry name" value="7tmF_SMO_homolog"/>
    <property type="match status" value="1"/>
</dbReference>
<keyword evidence="9" id="KW-0297">G-protein coupled receptor</keyword>
<keyword evidence="10 19" id="KW-0472">Membrane</keyword>
<protein>
    <recommendedName>
        <fullName evidence="16">Protein smoothened</fullName>
    </recommendedName>
</protein>
<dbReference type="Gene3D" id="1.20.1070.10">
    <property type="entry name" value="Rhodopsin 7-helix transmembrane proteins"/>
    <property type="match status" value="1"/>
</dbReference>
<keyword evidence="7 20" id="KW-0732">Signal</keyword>
<dbReference type="Pfam" id="PF01534">
    <property type="entry name" value="Frizzled"/>
    <property type="match status" value="1"/>
</dbReference>
<feature type="transmembrane region" description="Helical" evidence="19">
    <location>
        <begin position="470"/>
        <end position="490"/>
    </location>
</feature>
<evidence type="ECO:0000256" key="4">
    <source>
        <dbReference type="ARBA" id="ARBA00022473"/>
    </source>
</evidence>
<evidence type="ECO:0000256" key="9">
    <source>
        <dbReference type="ARBA" id="ARBA00023040"/>
    </source>
</evidence>
<feature type="signal peptide" evidence="20">
    <location>
        <begin position="1"/>
        <end position="30"/>
    </location>
</feature>
<organism evidence="23 24">
    <name type="scientific">Drosophila virilis</name>
    <name type="common">Fruit fly</name>
    <dbReference type="NCBI Taxonomy" id="7244"/>
    <lineage>
        <taxon>Eukaryota</taxon>
        <taxon>Metazoa</taxon>
        <taxon>Ecdysozoa</taxon>
        <taxon>Arthropoda</taxon>
        <taxon>Hexapoda</taxon>
        <taxon>Insecta</taxon>
        <taxon>Pterygota</taxon>
        <taxon>Neoptera</taxon>
        <taxon>Endopterygota</taxon>
        <taxon>Diptera</taxon>
        <taxon>Brachycera</taxon>
        <taxon>Muscomorpha</taxon>
        <taxon>Ephydroidea</taxon>
        <taxon>Drosophilidae</taxon>
        <taxon>Drosophila</taxon>
    </lineage>
</organism>
<dbReference type="SMART" id="SM01330">
    <property type="entry name" value="Frizzled"/>
    <property type="match status" value="1"/>
</dbReference>
<accession>B4LU52</accession>
<gene>
    <name evidence="23" type="primary">Dvir\GJ24666</name>
    <name evidence="23" type="ORF">Dvir_GJ24666</name>
</gene>
<comment type="subcellular location">
    <subcellularLocation>
        <location evidence="2">Cell membrane</location>
        <topology evidence="2">Multi-pass membrane protein</topology>
    </subcellularLocation>
    <subcellularLocation>
        <location evidence="1">Cell projection</location>
        <location evidence="1">Cilium</location>
    </subcellularLocation>
</comment>
<dbReference type="PRINTS" id="PR00489">
    <property type="entry name" value="FRIZZLED"/>
</dbReference>
<dbReference type="FunCoup" id="B4LU52">
    <property type="interactions" value="507"/>
</dbReference>
<feature type="transmembrane region" description="Helical" evidence="19">
    <location>
        <begin position="381"/>
        <end position="400"/>
    </location>
</feature>
<feature type="compositionally biased region" description="Basic residues" evidence="18">
    <location>
        <begin position="893"/>
        <end position="905"/>
    </location>
</feature>
<dbReference type="InterPro" id="IPR036790">
    <property type="entry name" value="Frizzled_dom_sf"/>
</dbReference>
<comment type="similarity">
    <text evidence="3">Belongs to the G-protein coupled receptor Fz/Smo family.</text>
</comment>
<sequence length="1069" mass="120020">MNLRIHYKIKMSTLTLCCLLLASWMSGSYASNNSKLSTSPTPVSSAQVDLEPINGTMNYRLYGKKGKDDKPWFDGLDSRHIQCVRRGHCLEVNSTHNTCFGSKLPYALTSLSLTDYRREKELDEALSSYYALRHVPKCWAVIQPFLCAVFKPKCEEINGQDMVYLPSYEMCKITLEPCRILYNTTFFPKFMRCNETLFPMKCSNDAREMKFNVTGRCMPPLVPADNAASYYPGIEGCGVQCKDPLYTNDEHRQIHKLIGYGGTLCLLSNLFVVATFLIDWQNANKYPAVIVFYINLCFLISCFGWLVQFTSGSREDIVCRKDGTLRHSEPTAGENLSCIVIFVLVYYFLTAGMVWFVFLTYAWHWRAMGHVQDRIDKKGSYFHLVAWSLPLVLTITTMALSEVDGNGIVGICFVGYINHPMRAGLLLGPLCGVILIGGYFITRGMIMLFGLKHFANDIKSTSASNKIHLIIMRMGFCALLTLIFILVAIACHVTEFRHSAEWAESFRHYIICRISSVFDENSACKIENRPSVGVLQLHLLCLFNSGILMSTWCWTPSSVETWKRYIKKKCGKEVVEEVKMPKHKVIAQTWAKRKDFEDKGRLSITLYNTHTDPVGLNFDVNDLNSSETNEISSTWVHYLPQCVKRRMALTGVTAGNTNSSSQGGQGGRKNSLDSEISVSVRHVSVESRRNSVDSQVSVKIAEMKTKVASRTRQHGKHGYSASSNKRTQRRRDFIAASSGRTKYSSAAGRGRRESSTSVESQVIALKKTTYPNASHKVGMFAQSTKKHNSTRRRNAGLDSSISRFIQKNGQFILLFLQNQGMTTSSDEEENSRASFKIHDLNVVVKQEMSDEDDGPKIQELPSNGNGNGSKAAALEHFLKHMQKSSESNCNGNRHSRNSQRSRKSRKEPTKSHHGHKNADRELELDLDVDSNSDFKRHYARQLAAALDVNGDSLSCSSVELDIPLGGMLHSSYNSGLSTGKPNSRNSKTSCDVGIQANPYDIATHTLPTYGNEELQQAMRLLNAASRQRNELTSEDATEMQSLLGHSRHHKEPTLMSESDKLKMLLLPSK</sequence>
<evidence type="ECO:0000256" key="8">
    <source>
        <dbReference type="ARBA" id="ARBA00022989"/>
    </source>
</evidence>
<evidence type="ECO:0000256" key="16">
    <source>
        <dbReference type="ARBA" id="ARBA00035037"/>
    </source>
</evidence>
<dbReference type="SUPFAM" id="SSF63501">
    <property type="entry name" value="Frizzled cysteine-rich domain"/>
    <property type="match status" value="1"/>
</dbReference>
<dbReference type="GO" id="GO:0007417">
    <property type="term" value="P:central nervous system development"/>
    <property type="evidence" value="ECO:0007669"/>
    <property type="project" value="TreeGrafter"/>
</dbReference>
<proteinExistence type="inferred from homology"/>
<keyword evidence="15" id="KW-0966">Cell projection</keyword>
<dbReference type="PANTHER" id="PTHR11309">
    <property type="entry name" value="FRIZZLED"/>
    <property type="match status" value="1"/>
</dbReference>
<dbReference type="KEGG" id="dvi:6628640"/>
<dbReference type="InterPro" id="IPR015526">
    <property type="entry name" value="Frizzled/SFRP"/>
</dbReference>
<dbReference type="GO" id="GO:0005113">
    <property type="term" value="F:patched binding"/>
    <property type="evidence" value="ECO:0007669"/>
    <property type="project" value="TreeGrafter"/>
</dbReference>
<reference evidence="23 24" key="1">
    <citation type="journal article" date="2007" name="Nature">
        <title>Evolution of genes and genomes on the Drosophila phylogeny.</title>
        <authorList>
            <consortium name="Drosophila 12 Genomes Consortium"/>
            <person name="Clark A.G."/>
            <person name="Eisen M.B."/>
            <person name="Smith D.R."/>
            <person name="Bergman C.M."/>
            <person name="Oliver B."/>
            <person name="Markow T.A."/>
            <person name="Kaufman T.C."/>
            <person name="Kellis M."/>
            <person name="Gelbart W."/>
            <person name="Iyer V.N."/>
            <person name="Pollard D.A."/>
            <person name="Sackton T.B."/>
            <person name="Larracuente A.M."/>
            <person name="Singh N.D."/>
            <person name="Abad J.P."/>
            <person name="Abt D.N."/>
            <person name="Adryan B."/>
            <person name="Aguade M."/>
            <person name="Akashi H."/>
            <person name="Anderson W.W."/>
            <person name="Aquadro C.F."/>
            <person name="Ardell D.H."/>
            <person name="Arguello R."/>
            <person name="Artieri C.G."/>
            <person name="Barbash D.A."/>
            <person name="Barker D."/>
            <person name="Barsanti P."/>
            <person name="Batterham P."/>
            <person name="Batzoglou S."/>
            <person name="Begun D."/>
            <person name="Bhutkar A."/>
            <person name="Blanco E."/>
            <person name="Bosak S.A."/>
            <person name="Bradley R.K."/>
            <person name="Brand A.D."/>
            <person name="Brent M.R."/>
            <person name="Brooks A.N."/>
            <person name="Brown R.H."/>
            <person name="Butlin R.K."/>
            <person name="Caggese C."/>
            <person name="Calvi B.R."/>
            <person name="Bernardo de Carvalho A."/>
            <person name="Caspi A."/>
            <person name="Castrezana S."/>
            <person name="Celniker S.E."/>
            <person name="Chang J.L."/>
            <person name="Chapple C."/>
            <person name="Chatterji S."/>
            <person name="Chinwalla A."/>
            <person name="Civetta A."/>
            <person name="Clifton S.W."/>
            <person name="Comeron J.M."/>
            <person name="Costello J.C."/>
            <person name="Coyne J.A."/>
            <person name="Daub J."/>
            <person name="David R.G."/>
            <person name="Delcher A.L."/>
            <person name="Delehaunty K."/>
            <person name="Do C.B."/>
            <person name="Ebling H."/>
            <person name="Edwards K."/>
            <person name="Eickbush T."/>
            <person name="Evans J.D."/>
            <person name="Filipski A."/>
            <person name="Findeiss S."/>
            <person name="Freyhult E."/>
            <person name="Fulton L."/>
            <person name="Fulton R."/>
            <person name="Garcia A.C."/>
            <person name="Gardiner A."/>
            <person name="Garfield D.A."/>
            <person name="Garvin B.E."/>
            <person name="Gibson G."/>
            <person name="Gilbert D."/>
            <person name="Gnerre S."/>
            <person name="Godfrey J."/>
            <person name="Good R."/>
            <person name="Gotea V."/>
            <person name="Gravely B."/>
            <person name="Greenberg A.J."/>
            <person name="Griffiths-Jones S."/>
            <person name="Gross S."/>
            <person name="Guigo R."/>
            <person name="Gustafson E.A."/>
            <person name="Haerty W."/>
            <person name="Hahn M.W."/>
            <person name="Halligan D.L."/>
            <person name="Halpern A.L."/>
            <person name="Halter G.M."/>
            <person name="Han M.V."/>
            <person name="Heger A."/>
            <person name="Hillier L."/>
            <person name="Hinrichs A.S."/>
            <person name="Holmes I."/>
            <person name="Hoskins R.A."/>
            <person name="Hubisz M.J."/>
            <person name="Hultmark D."/>
            <person name="Huntley M.A."/>
            <person name="Jaffe D.B."/>
            <person name="Jagadeeshan S."/>
            <person name="Jeck W.R."/>
            <person name="Johnson J."/>
            <person name="Jones C.D."/>
            <person name="Jordan W.C."/>
            <person name="Karpen G.H."/>
            <person name="Kataoka E."/>
            <person name="Keightley P.D."/>
            <person name="Kheradpour P."/>
            <person name="Kirkness E.F."/>
            <person name="Koerich L.B."/>
            <person name="Kristiansen K."/>
            <person name="Kudrna D."/>
            <person name="Kulathinal R.J."/>
            <person name="Kumar S."/>
            <person name="Kwok R."/>
            <person name="Lander E."/>
            <person name="Langley C.H."/>
            <person name="Lapoint R."/>
            <person name="Lazzaro B.P."/>
            <person name="Lee S.J."/>
            <person name="Levesque L."/>
            <person name="Li R."/>
            <person name="Lin C.F."/>
            <person name="Lin M.F."/>
            <person name="Lindblad-Toh K."/>
            <person name="Llopart A."/>
            <person name="Long M."/>
            <person name="Low L."/>
            <person name="Lozovsky E."/>
            <person name="Lu J."/>
            <person name="Luo M."/>
            <person name="Machado C.A."/>
            <person name="Makalowski W."/>
            <person name="Marzo M."/>
            <person name="Matsuda M."/>
            <person name="Matzkin L."/>
            <person name="McAllister B."/>
            <person name="McBride C.S."/>
            <person name="McKernan B."/>
            <person name="McKernan K."/>
            <person name="Mendez-Lago M."/>
            <person name="Minx P."/>
            <person name="Mollenhauer M.U."/>
            <person name="Montooth K."/>
            <person name="Mount S.M."/>
            <person name="Mu X."/>
            <person name="Myers E."/>
            <person name="Negre B."/>
            <person name="Newfeld S."/>
            <person name="Nielsen R."/>
            <person name="Noor M.A."/>
            <person name="O'Grady P."/>
            <person name="Pachter L."/>
            <person name="Papaceit M."/>
            <person name="Parisi M.J."/>
            <person name="Parisi M."/>
            <person name="Parts L."/>
            <person name="Pedersen J.S."/>
            <person name="Pesole G."/>
            <person name="Phillippy A.M."/>
            <person name="Ponting C.P."/>
            <person name="Pop M."/>
            <person name="Porcelli D."/>
            <person name="Powell J.R."/>
            <person name="Prohaska S."/>
            <person name="Pruitt K."/>
            <person name="Puig M."/>
            <person name="Quesneville H."/>
            <person name="Ram K.R."/>
            <person name="Rand D."/>
            <person name="Rasmussen M.D."/>
            <person name="Reed L.K."/>
            <person name="Reenan R."/>
            <person name="Reily A."/>
            <person name="Remington K.A."/>
            <person name="Rieger T.T."/>
            <person name="Ritchie M.G."/>
            <person name="Robin C."/>
            <person name="Rogers Y.H."/>
            <person name="Rohde C."/>
            <person name="Rozas J."/>
            <person name="Rubenfield M.J."/>
            <person name="Ruiz A."/>
            <person name="Russo S."/>
            <person name="Salzberg S.L."/>
            <person name="Sanchez-Gracia A."/>
            <person name="Saranga D.J."/>
            <person name="Sato H."/>
            <person name="Schaeffer S.W."/>
            <person name="Schatz M.C."/>
            <person name="Schlenke T."/>
            <person name="Schwartz R."/>
            <person name="Segarra C."/>
            <person name="Singh R.S."/>
            <person name="Sirot L."/>
            <person name="Sirota M."/>
            <person name="Sisneros N.B."/>
            <person name="Smith C.D."/>
            <person name="Smith T.F."/>
            <person name="Spieth J."/>
            <person name="Stage D.E."/>
            <person name="Stark A."/>
            <person name="Stephan W."/>
            <person name="Strausberg R.L."/>
            <person name="Strempel S."/>
            <person name="Sturgill D."/>
            <person name="Sutton G."/>
            <person name="Sutton G.G."/>
            <person name="Tao W."/>
            <person name="Teichmann S."/>
            <person name="Tobari Y.N."/>
            <person name="Tomimura Y."/>
            <person name="Tsolas J.M."/>
            <person name="Valente V.L."/>
            <person name="Venter E."/>
            <person name="Venter J.C."/>
            <person name="Vicario S."/>
            <person name="Vieira F.G."/>
            <person name="Vilella A.J."/>
            <person name="Villasante A."/>
            <person name="Walenz B."/>
            <person name="Wang J."/>
            <person name="Wasserman M."/>
            <person name="Watts T."/>
            <person name="Wilson D."/>
            <person name="Wilson R.K."/>
            <person name="Wing R.A."/>
            <person name="Wolfner M.F."/>
            <person name="Wong A."/>
            <person name="Wong G.K."/>
            <person name="Wu C.I."/>
            <person name="Wu G."/>
            <person name="Yamamoto D."/>
            <person name="Yang H.P."/>
            <person name="Yang S.P."/>
            <person name="Yorke J.A."/>
            <person name="Yoshida K."/>
            <person name="Zdobnov E."/>
            <person name="Zhang P."/>
            <person name="Zhang Y."/>
            <person name="Zimin A.V."/>
            <person name="Baldwin J."/>
            <person name="Abdouelleil A."/>
            <person name="Abdulkadir J."/>
            <person name="Abebe A."/>
            <person name="Abera B."/>
            <person name="Abreu J."/>
            <person name="Acer S.C."/>
            <person name="Aftuck L."/>
            <person name="Alexander A."/>
            <person name="An P."/>
            <person name="Anderson E."/>
            <person name="Anderson S."/>
            <person name="Arachi H."/>
            <person name="Azer M."/>
            <person name="Bachantsang P."/>
            <person name="Barry A."/>
            <person name="Bayul T."/>
            <person name="Berlin A."/>
            <person name="Bessette D."/>
            <person name="Bloom T."/>
            <person name="Blye J."/>
            <person name="Boguslavskiy L."/>
            <person name="Bonnet C."/>
            <person name="Boukhgalter B."/>
            <person name="Bourzgui I."/>
            <person name="Brown A."/>
            <person name="Cahill P."/>
            <person name="Channer S."/>
            <person name="Cheshatsang Y."/>
            <person name="Chuda L."/>
            <person name="Citroen M."/>
            <person name="Collymore A."/>
            <person name="Cooke P."/>
            <person name="Costello M."/>
            <person name="D'Aco K."/>
            <person name="Daza R."/>
            <person name="De Haan G."/>
            <person name="DeGray S."/>
            <person name="DeMaso C."/>
            <person name="Dhargay N."/>
            <person name="Dooley K."/>
            <person name="Dooley E."/>
            <person name="Doricent M."/>
            <person name="Dorje P."/>
            <person name="Dorjee K."/>
            <person name="Dupes A."/>
            <person name="Elong R."/>
            <person name="Falk J."/>
            <person name="Farina A."/>
            <person name="Faro S."/>
            <person name="Ferguson D."/>
            <person name="Fisher S."/>
            <person name="Foley C.D."/>
            <person name="Franke A."/>
            <person name="Friedrich D."/>
            <person name="Gadbois L."/>
            <person name="Gearin G."/>
            <person name="Gearin C.R."/>
            <person name="Giannoukos G."/>
            <person name="Goode T."/>
            <person name="Graham J."/>
            <person name="Grandbois E."/>
            <person name="Grewal S."/>
            <person name="Gyaltsen K."/>
            <person name="Hafez N."/>
            <person name="Hagos B."/>
            <person name="Hall J."/>
            <person name="Henson C."/>
            <person name="Hollinger A."/>
            <person name="Honan T."/>
            <person name="Huard M.D."/>
            <person name="Hughes L."/>
            <person name="Hurhula B."/>
            <person name="Husby M.E."/>
            <person name="Kamat A."/>
            <person name="Kanga B."/>
            <person name="Kashin S."/>
            <person name="Khazanovich D."/>
            <person name="Kisner P."/>
            <person name="Lance K."/>
            <person name="Lara M."/>
            <person name="Lee W."/>
            <person name="Lennon N."/>
            <person name="Letendre F."/>
            <person name="LeVine R."/>
            <person name="Lipovsky A."/>
            <person name="Liu X."/>
            <person name="Liu J."/>
            <person name="Liu S."/>
            <person name="Lokyitsang T."/>
            <person name="Lokyitsang Y."/>
            <person name="Lubonja R."/>
            <person name="Lui A."/>
            <person name="MacDonald P."/>
            <person name="Magnisalis V."/>
            <person name="Maru K."/>
            <person name="Matthews C."/>
            <person name="McCusker W."/>
            <person name="McDonough S."/>
            <person name="Mehta T."/>
            <person name="Meldrim J."/>
            <person name="Meneus L."/>
            <person name="Mihai O."/>
            <person name="Mihalev A."/>
            <person name="Mihova T."/>
            <person name="Mittelman R."/>
            <person name="Mlenga V."/>
            <person name="Montmayeur A."/>
            <person name="Mulrain L."/>
            <person name="Navidi A."/>
            <person name="Naylor J."/>
            <person name="Negash T."/>
            <person name="Nguyen T."/>
            <person name="Nguyen N."/>
            <person name="Nicol R."/>
            <person name="Norbu C."/>
            <person name="Norbu N."/>
            <person name="Novod N."/>
            <person name="O'Neill B."/>
            <person name="Osman S."/>
            <person name="Markiewicz E."/>
            <person name="Oyono O.L."/>
            <person name="Patti C."/>
            <person name="Phunkhang P."/>
            <person name="Pierre F."/>
            <person name="Priest M."/>
            <person name="Raghuraman S."/>
            <person name="Rege F."/>
            <person name="Reyes R."/>
            <person name="Rise C."/>
            <person name="Rogov P."/>
            <person name="Ross K."/>
            <person name="Ryan E."/>
            <person name="Settipalli S."/>
            <person name="Shea T."/>
            <person name="Sherpa N."/>
            <person name="Shi L."/>
            <person name="Shih D."/>
            <person name="Sparrow T."/>
            <person name="Spaulding J."/>
            <person name="Stalker J."/>
            <person name="Stange-Thomann N."/>
            <person name="Stavropoulos S."/>
            <person name="Stone C."/>
            <person name="Strader C."/>
            <person name="Tesfaye S."/>
            <person name="Thomson T."/>
            <person name="Thoulutsang Y."/>
            <person name="Thoulutsang D."/>
            <person name="Topham K."/>
            <person name="Topping I."/>
            <person name="Tsamla T."/>
            <person name="Vassiliev H."/>
            <person name="Vo A."/>
            <person name="Wangchuk T."/>
            <person name="Wangdi T."/>
            <person name="Weiand M."/>
            <person name="Wilkinson J."/>
            <person name="Wilson A."/>
            <person name="Yadav S."/>
            <person name="Young G."/>
            <person name="Yu Q."/>
            <person name="Zembek L."/>
            <person name="Zhong D."/>
            <person name="Zimmer A."/>
            <person name="Zwirko Z."/>
            <person name="Jaffe D.B."/>
            <person name="Alvarez P."/>
            <person name="Brockman W."/>
            <person name="Butler J."/>
            <person name="Chin C."/>
            <person name="Gnerre S."/>
            <person name="Grabherr M."/>
            <person name="Kleber M."/>
            <person name="Mauceli E."/>
            <person name="MacCallum I."/>
        </authorList>
    </citation>
    <scope>NUCLEOTIDE SEQUENCE [LARGE SCALE GENOMIC DNA]</scope>
    <source>
        <strain evidence="24">Tucson 15010-1051.87</strain>
    </source>
</reference>
<evidence type="ECO:0000256" key="13">
    <source>
        <dbReference type="ARBA" id="ARBA00023180"/>
    </source>
</evidence>
<dbReference type="SMART" id="SM00063">
    <property type="entry name" value="FRI"/>
    <property type="match status" value="1"/>
</dbReference>
<dbReference type="AlphaFoldDB" id="B4LU52"/>
<keyword evidence="13" id="KW-0325">Glycoprotein</keyword>
<feature type="region of interest" description="Disordered" evidence="18">
    <location>
        <begin position="706"/>
        <end position="758"/>
    </location>
</feature>
<dbReference type="eggNOG" id="KOG3577">
    <property type="taxonomic scope" value="Eukaryota"/>
</dbReference>
<dbReference type="PROSITE" id="PS50261">
    <property type="entry name" value="G_PROTEIN_RECEP_F2_4"/>
    <property type="match status" value="1"/>
</dbReference>
<keyword evidence="11" id="KW-1015">Disulfide bond</keyword>
<evidence type="ECO:0000256" key="10">
    <source>
        <dbReference type="ARBA" id="ARBA00023136"/>
    </source>
</evidence>
<dbReference type="OrthoDB" id="10064659at2759"/>
<feature type="region of interest" description="Disordered" evidence="18">
    <location>
        <begin position="882"/>
        <end position="924"/>
    </location>
</feature>
<keyword evidence="4" id="KW-0217">Developmental protein</keyword>
<dbReference type="GO" id="GO:0007389">
    <property type="term" value="P:pattern specification process"/>
    <property type="evidence" value="ECO:0007669"/>
    <property type="project" value="TreeGrafter"/>
</dbReference>
<dbReference type="GO" id="GO:0009888">
    <property type="term" value="P:tissue development"/>
    <property type="evidence" value="ECO:0007669"/>
    <property type="project" value="UniProtKB-ARBA"/>
</dbReference>
<feature type="transmembrane region" description="Helical" evidence="19">
    <location>
        <begin position="426"/>
        <end position="449"/>
    </location>
</feature>
<evidence type="ECO:0000256" key="6">
    <source>
        <dbReference type="ARBA" id="ARBA00022692"/>
    </source>
</evidence>
<name>B4LU52_DROVI</name>
<evidence type="ECO:0000313" key="24">
    <source>
        <dbReference type="Proteomes" id="UP000008792"/>
    </source>
</evidence>
<feature type="chain" id="PRO_5006457435" description="Protein smoothened" evidence="20">
    <location>
        <begin position="31"/>
        <end position="1069"/>
    </location>
</feature>
<keyword evidence="24" id="KW-1185">Reference proteome</keyword>
<evidence type="ECO:0000256" key="1">
    <source>
        <dbReference type="ARBA" id="ARBA00004138"/>
    </source>
</evidence>
<feature type="compositionally biased region" description="Basic and acidic residues" evidence="18">
    <location>
        <begin position="906"/>
        <end position="923"/>
    </location>
</feature>
<dbReference type="GO" id="GO:0005886">
    <property type="term" value="C:plasma membrane"/>
    <property type="evidence" value="ECO:0007669"/>
    <property type="project" value="UniProtKB-SubCell"/>
</dbReference>